<proteinExistence type="predicted"/>
<dbReference type="AlphaFoldDB" id="A0A7Z0VMG9"/>
<accession>A0A7Z0VMG9</accession>
<dbReference type="Proteomes" id="UP000094769">
    <property type="component" value="Unassembled WGS sequence"/>
</dbReference>
<protein>
    <submittedName>
        <fullName evidence="1">Uncharacterized protein</fullName>
    </submittedName>
</protein>
<evidence type="ECO:0000313" key="1">
    <source>
        <dbReference type="EMBL" id="ODJ87844.1"/>
    </source>
</evidence>
<gene>
    <name evidence="1" type="ORF">CODIS_19520</name>
</gene>
<evidence type="ECO:0000313" key="2">
    <source>
        <dbReference type="Proteomes" id="UP000094769"/>
    </source>
</evidence>
<name>A0A7Z0VMG9_9GAMM</name>
<comment type="caution">
    <text evidence="1">The sequence shown here is derived from an EMBL/GenBank/DDBJ whole genome shotgun (WGS) entry which is preliminary data.</text>
</comment>
<dbReference type="EMBL" id="MARB01000009">
    <property type="protein sequence ID" value="ODJ87844.1"/>
    <property type="molecule type" value="Genomic_DNA"/>
</dbReference>
<keyword evidence="2" id="KW-1185">Reference proteome</keyword>
<reference evidence="1 2" key="1">
    <citation type="submission" date="2016-06" db="EMBL/GenBank/DDBJ databases">
        <title>Genome sequence of endosymbiont of Candidatus Endolucinida thiodiazotropha.</title>
        <authorList>
            <person name="Poehlein A."/>
            <person name="Koenig S."/>
            <person name="Heiden S.E."/>
            <person name="Thuermer A."/>
            <person name="Voget S."/>
            <person name="Daniel R."/>
            <person name="Markert S."/>
            <person name="Gros O."/>
            <person name="Schweder T."/>
        </authorList>
    </citation>
    <scope>NUCLEOTIDE SEQUENCE [LARGE SCALE GENOMIC DNA]</scope>
    <source>
        <strain evidence="1 2">COS</strain>
    </source>
</reference>
<organism evidence="1 2">
    <name type="scientific">Candidatus Thiodiazotropha endolucinida</name>
    <dbReference type="NCBI Taxonomy" id="1655433"/>
    <lineage>
        <taxon>Bacteria</taxon>
        <taxon>Pseudomonadati</taxon>
        <taxon>Pseudomonadota</taxon>
        <taxon>Gammaproteobacteria</taxon>
        <taxon>Chromatiales</taxon>
        <taxon>Sedimenticolaceae</taxon>
        <taxon>Candidatus Thiodiazotropha</taxon>
    </lineage>
</organism>
<sequence>MLYFYQGSVQRNSKAKKGRVLVSIRRLFFLCHLLQQC</sequence>